<gene>
    <name evidence="2" type="ORF">B8X04_02715</name>
    <name evidence="3" type="ORF">I6G59_02625</name>
    <name evidence="4" type="ORF">NCTC12391_03032</name>
</gene>
<dbReference type="RefSeq" id="WP_095375367.1">
    <property type="nucleotide sequence ID" value="NZ_CAACXN010000016.1"/>
</dbReference>
<sequence length="208" mass="23535">MDKIDLKKTLPGYRAKRGTFSTVDVPPMNYLMIDGHGDPNTSPEFTSAVASLYPLAYTLKFLSKRELERDYVVPPLEGLWWAEDMSSFTTARNKADWDFTLMLAVPEWLDGTHVTRAAEAVAAKADPPRLGDVRFETLVEGTVIQTLHIGPFDAEAEVLAHMHESVIPESGYVWTGRHHEIYLSDSRRTAPERMRTILRQPVEPVQPR</sequence>
<evidence type="ECO:0000313" key="5">
    <source>
        <dbReference type="Proteomes" id="UP000216867"/>
    </source>
</evidence>
<accession>A0A269ZIL9</accession>
<dbReference type="InterPro" id="IPR011256">
    <property type="entry name" value="Reg_factor_effector_dom_sf"/>
</dbReference>
<name>A0A269ZIL9_9MICO</name>
<dbReference type="Gene3D" id="3.20.80.10">
    <property type="entry name" value="Regulatory factor, effector binding domain"/>
    <property type="match status" value="1"/>
</dbReference>
<dbReference type="Pfam" id="PF06445">
    <property type="entry name" value="GyrI-like"/>
    <property type="match status" value="1"/>
</dbReference>
<feature type="domain" description="GyrI-like small molecule binding" evidence="1">
    <location>
        <begin position="21"/>
        <end position="196"/>
    </location>
</feature>
<dbReference type="AlphaFoldDB" id="A0A269ZIL9"/>
<evidence type="ECO:0000313" key="2">
    <source>
        <dbReference type="EMBL" id="PAK96836.1"/>
    </source>
</evidence>
<protein>
    <submittedName>
        <fullName evidence="3">GyrI-like domain-containing protein</fullName>
    </submittedName>
</protein>
<evidence type="ECO:0000313" key="7">
    <source>
        <dbReference type="Proteomes" id="UP000594979"/>
    </source>
</evidence>
<dbReference type="KEGG" id="bcau:I6G59_02625"/>
<evidence type="ECO:0000313" key="4">
    <source>
        <dbReference type="EMBL" id="VEW14882.1"/>
    </source>
</evidence>
<dbReference type="InterPro" id="IPR008319">
    <property type="entry name" value="GyrI-like_CCH_Lin2189-like"/>
</dbReference>
<dbReference type="Proteomes" id="UP000386281">
    <property type="component" value="Unassembled WGS sequence"/>
</dbReference>
<evidence type="ECO:0000313" key="6">
    <source>
        <dbReference type="Proteomes" id="UP000386281"/>
    </source>
</evidence>
<reference evidence="3 7" key="3">
    <citation type="submission" date="2020-12" db="EMBL/GenBank/DDBJ databases">
        <title>FDA dAtabase for Regulatory Grade micrObial Sequences (FDA-ARGOS): Supporting development and validation of Infectious Disease Dx tests.</title>
        <authorList>
            <person name="Sproer C."/>
            <person name="Gronow S."/>
            <person name="Severitt S."/>
            <person name="Schroder I."/>
            <person name="Tallon L."/>
            <person name="Sadzewicz L."/>
            <person name="Zhao X."/>
            <person name="Boylan J."/>
            <person name="Ott S."/>
            <person name="Bowen H."/>
            <person name="Vavikolanu K."/>
            <person name="Mehta A."/>
            <person name="Aluvathingal J."/>
            <person name="Nadendla S."/>
            <person name="Lowell S."/>
            <person name="Myers T."/>
            <person name="Yan Y."/>
            <person name="Sichtig H."/>
        </authorList>
    </citation>
    <scope>NUCLEOTIDE SEQUENCE [LARGE SCALE GENOMIC DNA]</scope>
    <source>
        <strain evidence="3 7">FDAARGOS_902</strain>
    </source>
</reference>
<organism evidence="2 5">
    <name type="scientific">Brevibacterium casei</name>
    <dbReference type="NCBI Taxonomy" id="33889"/>
    <lineage>
        <taxon>Bacteria</taxon>
        <taxon>Bacillati</taxon>
        <taxon>Actinomycetota</taxon>
        <taxon>Actinomycetes</taxon>
        <taxon>Micrococcales</taxon>
        <taxon>Brevibacteriaceae</taxon>
        <taxon>Brevibacterium</taxon>
    </lineage>
</organism>
<evidence type="ECO:0000259" key="1">
    <source>
        <dbReference type="Pfam" id="PF06445"/>
    </source>
</evidence>
<reference evidence="2 5" key="1">
    <citation type="submission" date="2017-04" db="EMBL/GenBank/DDBJ databases">
        <title>Kefir bacterial isolates.</title>
        <authorList>
            <person name="Kim Y."/>
            <person name="Blasche S."/>
            <person name="Patil K.R."/>
        </authorList>
    </citation>
    <scope>NUCLEOTIDE SEQUENCE [LARGE SCALE GENOMIC DNA]</scope>
    <source>
        <strain evidence="2 5">OG2</strain>
    </source>
</reference>
<evidence type="ECO:0000313" key="3">
    <source>
        <dbReference type="EMBL" id="QPS34244.1"/>
    </source>
</evidence>
<dbReference type="Proteomes" id="UP000216867">
    <property type="component" value="Unassembled WGS sequence"/>
</dbReference>
<dbReference type="Proteomes" id="UP000594979">
    <property type="component" value="Chromosome"/>
</dbReference>
<dbReference type="EMBL" id="CAACXN010000016">
    <property type="protein sequence ID" value="VEW14882.1"/>
    <property type="molecule type" value="Genomic_DNA"/>
</dbReference>
<dbReference type="InterPro" id="IPR029442">
    <property type="entry name" value="GyrI-like"/>
</dbReference>
<dbReference type="EMBL" id="NCWY01000002">
    <property type="protein sequence ID" value="PAK96836.1"/>
    <property type="molecule type" value="Genomic_DNA"/>
</dbReference>
<reference evidence="4 6" key="2">
    <citation type="submission" date="2019-02" db="EMBL/GenBank/DDBJ databases">
        <authorList>
            <consortium name="Pathogen Informatics"/>
        </authorList>
    </citation>
    <scope>NUCLEOTIDE SEQUENCE [LARGE SCALE GENOMIC DNA]</scope>
    <source>
        <strain evidence="4 6">3012STDY7078520</strain>
    </source>
</reference>
<dbReference type="PIRSF" id="PIRSF031644">
    <property type="entry name" value="UCP031644"/>
    <property type="match status" value="1"/>
</dbReference>
<dbReference type="EMBL" id="CP065682">
    <property type="protein sequence ID" value="QPS34244.1"/>
    <property type="molecule type" value="Genomic_DNA"/>
</dbReference>
<proteinExistence type="predicted"/>
<dbReference type="SUPFAM" id="SSF55136">
    <property type="entry name" value="Probable bacterial effector-binding domain"/>
    <property type="match status" value="1"/>
</dbReference>